<evidence type="ECO:0000313" key="5">
    <source>
        <dbReference type="Proteomes" id="UP001431209"/>
    </source>
</evidence>
<evidence type="ECO:0000256" key="1">
    <source>
        <dbReference type="ARBA" id="ARBA00022741"/>
    </source>
</evidence>
<sequence length="275" mass="32029">MSIITNDEIAAMIFSYMDITLKDVASLSLVCRNYRKFFDCEELWSFFWMKKYPLQHGAVNNYKFSYKQMELYEKSFPKVNQNLPSEVKVCLIGGGGAGKSCLVIRFITSLYTENFEPTIDDAYRKNVHHERGEDHIDTSGNEDYPSLKDICFRSSDYILLCYDCRSKPSFNDAKMYFNYYKHYEKHTILVECKRDANFEEGVSDVSQNEAKDYAKQHKMPFVSTSAKDNINTSSPFEFIANHKRTAIDLKIIEKLNKGECIIHNKQNKRNQCITS</sequence>
<evidence type="ECO:0000259" key="3">
    <source>
        <dbReference type="Pfam" id="PF12937"/>
    </source>
</evidence>
<protein>
    <submittedName>
        <fullName evidence="4">Ras-related protein Rap</fullName>
    </submittedName>
</protein>
<proteinExistence type="predicted"/>
<dbReference type="InterPro" id="IPR005225">
    <property type="entry name" value="Small_GTP-bd"/>
</dbReference>
<keyword evidence="2" id="KW-0342">GTP-binding</keyword>
<gene>
    <name evidence="4" type="ORF">AKO1_004750</name>
</gene>
<dbReference type="CDD" id="cd09917">
    <property type="entry name" value="F-box_SF"/>
    <property type="match status" value="1"/>
</dbReference>
<evidence type="ECO:0000313" key="4">
    <source>
        <dbReference type="EMBL" id="KAL0484178.1"/>
    </source>
</evidence>
<dbReference type="AlphaFoldDB" id="A0AAW2Z5F3"/>
<dbReference type="InterPro" id="IPR027417">
    <property type="entry name" value="P-loop_NTPase"/>
</dbReference>
<dbReference type="SUPFAM" id="SSF81383">
    <property type="entry name" value="F-box domain"/>
    <property type="match status" value="1"/>
</dbReference>
<dbReference type="PRINTS" id="PR00449">
    <property type="entry name" value="RASTRNSFRMNG"/>
</dbReference>
<dbReference type="Pfam" id="PF00071">
    <property type="entry name" value="Ras"/>
    <property type="match status" value="1"/>
</dbReference>
<reference evidence="4 5" key="1">
    <citation type="submission" date="2024-03" db="EMBL/GenBank/DDBJ databases">
        <title>The Acrasis kona genome and developmental transcriptomes reveal deep origins of eukaryotic multicellular pathways.</title>
        <authorList>
            <person name="Sheikh S."/>
            <person name="Fu C.-J."/>
            <person name="Brown M.W."/>
            <person name="Baldauf S.L."/>
        </authorList>
    </citation>
    <scope>NUCLEOTIDE SEQUENCE [LARGE SCALE GENOMIC DNA]</scope>
    <source>
        <strain evidence="4 5">ATCC MYA-3509</strain>
    </source>
</reference>
<comment type="caution">
    <text evidence="4">The sequence shown here is derived from an EMBL/GenBank/DDBJ whole genome shotgun (WGS) entry which is preliminary data.</text>
</comment>
<dbReference type="InterPro" id="IPR001806">
    <property type="entry name" value="Small_GTPase"/>
</dbReference>
<dbReference type="GO" id="GO:0007165">
    <property type="term" value="P:signal transduction"/>
    <property type="evidence" value="ECO:0007669"/>
    <property type="project" value="InterPro"/>
</dbReference>
<dbReference type="Pfam" id="PF12937">
    <property type="entry name" value="F-box-like"/>
    <property type="match status" value="1"/>
</dbReference>
<feature type="domain" description="F-box" evidence="3">
    <location>
        <begin position="7"/>
        <end position="45"/>
    </location>
</feature>
<dbReference type="EMBL" id="JAOPGA020001028">
    <property type="protein sequence ID" value="KAL0484178.1"/>
    <property type="molecule type" value="Genomic_DNA"/>
</dbReference>
<dbReference type="Gene3D" id="1.20.1280.50">
    <property type="match status" value="1"/>
</dbReference>
<keyword evidence="1" id="KW-0547">Nucleotide-binding</keyword>
<dbReference type="SMART" id="SM00173">
    <property type="entry name" value="RAS"/>
    <property type="match status" value="1"/>
</dbReference>
<name>A0AAW2Z5F3_9EUKA</name>
<dbReference type="SMART" id="SM00174">
    <property type="entry name" value="RHO"/>
    <property type="match status" value="1"/>
</dbReference>
<keyword evidence="5" id="KW-1185">Reference proteome</keyword>
<dbReference type="Gene3D" id="3.40.50.300">
    <property type="entry name" value="P-loop containing nucleotide triphosphate hydrolases"/>
    <property type="match status" value="1"/>
</dbReference>
<dbReference type="GO" id="GO:0005525">
    <property type="term" value="F:GTP binding"/>
    <property type="evidence" value="ECO:0007669"/>
    <property type="project" value="UniProtKB-KW"/>
</dbReference>
<dbReference type="InterPro" id="IPR001810">
    <property type="entry name" value="F-box_dom"/>
</dbReference>
<dbReference type="GO" id="GO:0003924">
    <property type="term" value="F:GTPase activity"/>
    <property type="evidence" value="ECO:0007669"/>
    <property type="project" value="InterPro"/>
</dbReference>
<dbReference type="InterPro" id="IPR036047">
    <property type="entry name" value="F-box-like_dom_sf"/>
</dbReference>
<dbReference type="InterPro" id="IPR020849">
    <property type="entry name" value="Small_GTPase_Ras-type"/>
</dbReference>
<dbReference type="GO" id="GO:0016020">
    <property type="term" value="C:membrane"/>
    <property type="evidence" value="ECO:0007669"/>
    <property type="project" value="InterPro"/>
</dbReference>
<dbReference type="Proteomes" id="UP001431209">
    <property type="component" value="Unassembled WGS sequence"/>
</dbReference>
<dbReference type="PROSITE" id="PS51421">
    <property type="entry name" value="RAS"/>
    <property type="match status" value="1"/>
</dbReference>
<evidence type="ECO:0000256" key="2">
    <source>
        <dbReference type="ARBA" id="ARBA00023134"/>
    </source>
</evidence>
<dbReference type="PROSITE" id="PS51419">
    <property type="entry name" value="RAB"/>
    <property type="match status" value="1"/>
</dbReference>
<dbReference type="PANTHER" id="PTHR24070">
    <property type="entry name" value="RAS, DI-RAS, AND RHEB FAMILY MEMBERS OF SMALL GTPASE SUPERFAMILY"/>
    <property type="match status" value="1"/>
</dbReference>
<dbReference type="SUPFAM" id="SSF52540">
    <property type="entry name" value="P-loop containing nucleoside triphosphate hydrolases"/>
    <property type="match status" value="1"/>
</dbReference>
<dbReference type="SMART" id="SM00175">
    <property type="entry name" value="RAB"/>
    <property type="match status" value="1"/>
</dbReference>
<organism evidence="4 5">
    <name type="scientific">Acrasis kona</name>
    <dbReference type="NCBI Taxonomy" id="1008807"/>
    <lineage>
        <taxon>Eukaryota</taxon>
        <taxon>Discoba</taxon>
        <taxon>Heterolobosea</taxon>
        <taxon>Tetramitia</taxon>
        <taxon>Eutetramitia</taxon>
        <taxon>Acrasidae</taxon>
        <taxon>Acrasis</taxon>
    </lineage>
</organism>
<dbReference type="NCBIfam" id="TIGR00231">
    <property type="entry name" value="small_GTP"/>
    <property type="match status" value="1"/>
</dbReference>
<accession>A0AAW2Z5F3</accession>